<organism evidence="11 12">
    <name type="scientific">Pseudomonas cichorii</name>
    <dbReference type="NCBI Taxonomy" id="36746"/>
    <lineage>
        <taxon>Bacteria</taxon>
        <taxon>Pseudomonadati</taxon>
        <taxon>Pseudomonadota</taxon>
        <taxon>Gammaproteobacteria</taxon>
        <taxon>Pseudomonadales</taxon>
        <taxon>Pseudomonadaceae</taxon>
        <taxon>Pseudomonas</taxon>
    </lineage>
</organism>
<dbReference type="FunFam" id="1.20.1250.20:FF:000126">
    <property type="entry name" value="MFS transporter permease"/>
    <property type="match status" value="1"/>
</dbReference>
<dbReference type="SUPFAM" id="SSF103473">
    <property type="entry name" value="MFS general substrate transporter"/>
    <property type="match status" value="1"/>
</dbReference>
<dbReference type="GO" id="GO:0022857">
    <property type="term" value="F:transmembrane transporter activity"/>
    <property type="evidence" value="ECO:0007669"/>
    <property type="project" value="InterPro"/>
</dbReference>
<evidence type="ECO:0000256" key="7">
    <source>
        <dbReference type="ARBA" id="ARBA00058119"/>
    </source>
</evidence>
<dbReference type="PANTHER" id="PTHR43791">
    <property type="entry name" value="PERMEASE-RELATED"/>
    <property type="match status" value="1"/>
</dbReference>
<feature type="transmembrane region" description="Helical" evidence="9">
    <location>
        <begin position="196"/>
        <end position="219"/>
    </location>
</feature>
<keyword evidence="2" id="KW-0813">Transport</keyword>
<feature type="transmembrane region" description="Helical" evidence="9">
    <location>
        <begin position="367"/>
        <end position="386"/>
    </location>
</feature>
<feature type="transmembrane region" description="Helical" evidence="9">
    <location>
        <begin position="231"/>
        <end position="251"/>
    </location>
</feature>
<evidence type="ECO:0000256" key="9">
    <source>
        <dbReference type="SAM" id="Phobius"/>
    </source>
</evidence>
<evidence type="ECO:0000256" key="2">
    <source>
        <dbReference type="ARBA" id="ARBA00022448"/>
    </source>
</evidence>
<evidence type="ECO:0000256" key="5">
    <source>
        <dbReference type="ARBA" id="ARBA00022989"/>
    </source>
</evidence>
<sequence>MRSCVVQFHNNHPAWQCKSPKSFCCQPHKIGISCTQYKNNKLRGFTAMPNPSIRDAGDVEGNHVYRRITLRLIPFIFICYLFNYLDRVNVGFAKLQMLDALNFSETVYGLGAGIFFIGYVLCGLPSNLALNRFGPRRWIGLMMITWGTFSTCLLFVTTPMEFYVLRFLTGMAEAGFFPGIVLYLSRWYPNQRRGRIMALFMSAIPVSGLLGGPFSGWILNHFAAGQGGMAGWQWMFLIQGLPTVVLGLLAFRLLCDKVEDAPWLTPEQRQRVKADITTDELSRPVISEKASPLSVLTMPFIWVLGFIYFCIQSGVYAINFWLPSIIKNLGFSDALVIGWISAVPYLMAGVFMILVGRSADLRNERRWHLVVPMLMGALGLIIAANFATVPVIAILGLTIATMGALTGLPMFWPLPTALLNASVAVAGLALINSIGQMAGFLSPYLVGWIKDQTGSTTMALYSLAGLTIVGSLVALRISRQSATKAAAAA</sequence>
<feature type="transmembrane region" description="Helical" evidence="9">
    <location>
        <begin position="423"/>
        <end position="446"/>
    </location>
</feature>
<feature type="transmembrane region" description="Helical" evidence="9">
    <location>
        <begin position="138"/>
        <end position="157"/>
    </location>
</feature>
<feature type="transmembrane region" description="Helical" evidence="9">
    <location>
        <begin position="334"/>
        <end position="355"/>
    </location>
</feature>
<evidence type="ECO:0000313" key="12">
    <source>
        <dbReference type="Proteomes" id="UP000278332"/>
    </source>
</evidence>
<dbReference type="InterPro" id="IPR036259">
    <property type="entry name" value="MFS_trans_sf"/>
</dbReference>
<evidence type="ECO:0000256" key="6">
    <source>
        <dbReference type="ARBA" id="ARBA00023136"/>
    </source>
</evidence>
<keyword evidence="4" id="KW-0058">Aromatic hydrocarbons catabolism</keyword>
<reference evidence="11 12" key="1">
    <citation type="submission" date="2018-08" db="EMBL/GenBank/DDBJ databases">
        <title>Recombination of ecologically and evolutionarily significant loci maintains genetic cohesion in the Pseudomonas syringae species complex.</title>
        <authorList>
            <person name="Dillon M."/>
            <person name="Thakur S."/>
            <person name="Almeida R.N.D."/>
            <person name="Weir B.S."/>
            <person name="Guttman D.S."/>
        </authorList>
    </citation>
    <scope>NUCLEOTIDE SEQUENCE [LARGE SCALE GENOMIC DNA]</scope>
    <source>
        <strain evidence="11 12">ICMP 6917</strain>
    </source>
</reference>
<accession>A0A3M4WAI8</accession>
<proteinExistence type="predicted"/>
<dbReference type="PROSITE" id="PS50850">
    <property type="entry name" value="MFS"/>
    <property type="match status" value="1"/>
</dbReference>
<feature type="transmembrane region" description="Helical" evidence="9">
    <location>
        <begin position="163"/>
        <end position="184"/>
    </location>
</feature>
<dbReference type="Pfam" id="PF07690">
    <property type="entry name" value="MFS_1"/>
    <property type="match status" value="1"/>
</dbReference>
<dbReference type="FunFam" id="1.20.1250.20:FF:000018">
    <property type="entry name" value="MFS transporter permease"/>
    <property type="match status" value="1"/>
</dbReference>
<evidence type="ECO:0000256" key="3">
    <source>
        <dbReference type="ARBA" id="ARBA00022692"/>
    </source>
</evidence>
<feature type="transmembrane region" description="Helical" evidence="9">
    <location>
        <begin position="68"/>
        <end position="86"/>
    </location>
</feature>
<name>A0A3M4WAI8_PSECI</name>
<dbReference type="AlphaFoldDB" id="A0A3M4WAI8"/>
<evidence type="ECO:0000256" key="1">
    <source>
        <dbReference type="ARBA" id="ARBA00004141"/>
    </source>
</evidence>
<evidence type="ECO:0000313" key="11">
    <source>
        <dbReference type="EMBL" id="RMR60807.1"/>
    </source>
</evidence>
<feature type="transmembrane region" description="Helical" evidence="9">
    <location>
        <begin position="300"/>
        <end position="322"/>
    </location>
</feature>
<dbReference type="InterPro" id="IPR020846">
    <property type="entry name" value="MFS_dom"/>
</dbReference>
<comment type="function">
    <text evidence="7">Component of the tartrate utilization system and may allow entry of tartrate and tartrate dehydrogenase.</text>
</comment>
<evidence type="ECO:0000256" key="8">
    <source>
        <dbReference type="ARBA" id="ARBA00074139"/>
    </source>
</evidence>
<protein>
    <recommendedName>
        <fullName evidence="8">Putative tartrate transporter</fullName>
    </recommendedName>
</protein>
<feature type="transmembrane region" description="Helical" evidence="9">
    <location>
        <begin position="392"/>
        <end position="411"/>
    </location>
</feature>
<keyword evidence="5 9" id="KW-1133">Transmembrane helix</keyword>
<dbReference type="GO" id="GO:0005886">
    <property type="term" value="C:plasma membrane"/>
    <property type="evidence" value="ECO:0007669"/>
    <property type="project" value="TreeGrafter"/>
</dbReference>
<dbReference type="EMBL" id="RBRY01000039">
    <property type="protein sequence ID" value="RMR60807.1"/>
    <property type="molecule type" value="Genomic_DNA"/>
</dbReference>
<evidence type="ECO:0000259" key="10">
    <source>
        <dbReference type="PROSITE" id="PS50850"/>
    </source>
</evidence>
<comment type="caution">
    <text evidence="11">The sequence shown here is derived from an EMBL/GenBank/DDBJ whole genome shotgun (WGS) entry which is preliminary data.</text>
</comment>
<dbReference type="InterPro" id="IPR011701">
    <property type="entry name" value="MFS"/>
</dbReference>
<keyword evidence="6 9" id="KW-0472">Membrane</keyword>
<dbReference type="Gene3D" id="1.20.1250.20">
    <property type="entry name" value="MFS general substrate transporter like domains"/>
    <property type="match status" value="2"/>
</dbReference>
<keyword evidence="3 9" id="KW-0812">Transmembrane</keyword>
<dbReference type="CDD" id="cd17319">
    <property type="entry name" value="MFS_ExuT_GudP_like"/>
    <property type="match status" value="1"/>
</dbReference>
<comment type="subcellular location">
    <subcellularLocation>
        <location evidence="1">Membrane</location>
        <topology evidence="1">Multi-pass membrane protein</topology>
    </subcellularLocation>
</comment>
<feature type="domain" description="Major facilitator superfamily (MFS) profile" evidence="10">
    <location>
        <begin position="72"/>
        <end position="482"/>
    </location>
</feature>
<gene>
    <name evidence="11" type="ORF">ALP84_04512</name>
</gene>
<feature type="transmembrane region" description="Helical" evidence="9">
    <location>
        <begin position="458"/>
        <end position="475"/>
    </location>
</feature>
<evidence type="ECO:0000256" key="4">
    <source>
        <dbReference type="ARBA" id="ARBA00022797"/>
    </source>
</evidence>
<dbReference type="Proteomes" id="UP000278332">
    <property type="component" value="Unassembled WGS sequence"/>
</dbReference>
<feature type="transmembrane region" description="Helical" evidence="9">
    <location>
        <begin position="106"/>
        <end position="126"/>
    </location>
</feature>
<dbReference type="PANTHER" id="PTHR43791:SF36">
    <property type="entry name" value="TRANSPORTER, PUTATIVE (AFU_ORTHOLOGUE AFUA_6G08340)-RELATED"/>
    <property type="match status" value="1"/>
</dbReference>